<dbReference type="Gene3D" id="3.40.250.10">
    <property type="entry name" value="Rhodanese-like domain"/>
    <property type="match status" value="1"/>
</dbReference>
<dbReference type="CDD" id="cd00158">
    <property type="entry name" value="RHOD"/>
    <property type="match status" value="1"/>
</dbReference>
<keyword evidence="3" id="KW-1185">Reference proteome</keyword>
<feature type="domain" description="Rhodanese" evidence="1">
    <location>
        <begin position="20"/>
        <end position="106"/>
    </location>
</feature>
<dbReference type="PANTHER" id="PTHR43031">
    <property type="entry name" value="FAD-DEPENDENT OXIDOREDUCTASE"/>
    <property type="match status" value="1"/>
</dbReference>
<name>A0A7Y0LZR2_CELFI</name>
<evidence type="ECO:0000313" key="2">
    <source>
        <dbReference type="EMBL" id="NMR21115.1"/>
    </source>
</evidence>
<dbReference type="PANTHER" id="PTHR43031:SF1">
    <property type="entry name" value="PYRIDINE NUCLEOTIDE-DISULPHIDE OXIDOREDUCTASE"/>
    <property type="match status" value="1"/>
</dbReference>
<gene>
    <name evidence="2" type="ORF">HIR71_12955</name>
</gene>
<dbReference type="PROSITE" id="PS50206">
    <property type="entry name" value="RHODANESE_3"/>
    <property type="match status" value="1"/>
</dbReference>
<dbReference type="RefSeq" id="WP_169325492.1">
    <property type="nucleotide sequence ID" value="NZ_JABCJJ010000024.1"/>
</dbReference>
<dbReference type="Proteomes" id="UP000562124">
    <property type="component" value="Unassembled WGS sequence"/>
</dbReference>
<dbReference type="InterPro" id="IPR001763">
    <property type="entry name" value="Rhodanese-like_dom"/>
</dbReference>
<dbReference type="AlphaFoldDB" id="A0A7Y0LZR2"/>
<dbReference type="EMBL" id="JABCJJ010000024">
    <property type="protein sequence ID" value="NMR21115.1"/>
    <property type="molecule type" value="Genomic_DNA"/>
</dbReference>
<evidence type="ECO:0000313" key="3">
    <source>
        <dbReference type="Proteomes" id="UP000562124"/>
    </source>
</evidence>
<reference evidence="2 3" key="1">
    <citation type="submission" date="2020-04" db="EMBL/GenBank/DDBJ databases">
        <title>Sequencing and Assembly of C. fimi.</title>
        <authorList>
            <person name="Ramsey A.R."/>
        </authorList>
    </citation>
    <scope>NUCLEOTIDE SEQUENCE [LARGE SCALE GENOMIC DNA]</scope>
    <source>
        <strain evidence="2 3">SB</strain>
    </source>
</reference>
<proteinExistence type="predicted"/>
<sequence>MVQPQVPTVLVSDLDPHAPVPPGTTLLDVREQDEWDAGHAPQALHVPLADLPARVEELRADQRVLVVCHSGGRSARATAWLNQHGYDATNLDGGMVDWARAGLPVV</sequence>
<dbReference type="InterPro" id="IPR036873">
    <property type="entry name" value="Rhodanese-like_dom_sf"/>
</dbReference>
<dbReference type="SUPFAM" id="SSF52821">
    <property type="entry name" value="Rhodanese/Cell cycle control phosphatase"/>
    <property type="match status" value="1"/>
</dbReference>
<dbReference type="Pfam" id="PF00581">
    <property type="entry name" value="Rhodanese"/>
    <property type="match status" value="1"/>
</dbReference>
<dbReference type="InterPro" id="IPR050229">
    <property type="entry name" value="GlpE_sulfurtransferase"/>
</dbReference>
<accession>A0A7Y0LZR2</accession>
<evidence type="ECO:0000259" key="1">
    <source>
        <dbReference type="PROSITE" id="PS50206"/>
    </source>
</evidence>
<organism evidence="2 3">
    <name type="scientific">Cellulomonas fimi</name>
    <dbReference type="NCBI Taxonomy" id="1708"/>
    <lineage>
        <taxon>Bacteria</taxon>
        <taxon>Bacillati</taxon>
        <taxon>Actinomycetota</taxon>
        <taxon>Actinomycetes</taxon>
        <taxon>Micrococcales</taxon>
        <taxon>Cellulomonadaceae</taxon>
        <taxon>Cellulomonas</taxon>
    </lineage>
</organism>
<protein>
    <submittedName>
        <fullName evidence="2">Rhodanese-like domain-containing protein</fullName>
    </submittedName>
</protein>
<comment type="caution">
    <text evidence="2">The sequence shown here is derived from an EMBL/GenBank/DDBJ whole genome shotgun (WGS) entry which is preliminary data.</text>
</comment>
<dbReference type="SMART" id="SM00450">
    <property type="entry name" value="RHOD"/>
    <property type="match status" value="1"/>
</dbReference>